<dbReference type="Pfam" id="PF02308">
    <property type="entry name" value="MgtC"/>
    <property type="match status" value="1"/>
</dbReference>
<feature type="transmembrane region" description="Helical" evidence="6">
    <location>
        <begin position="385"/>
        <end position="406"/>
    </location>
</feature>
<feature type="transmembrane region" description="Helical" evidence="6">
    <location>
        <begin position="300"/>
        <end position="317"/>
    </location>
</feature>
<evidence type="ECO:0000259" key="8">
    <source>
        <dbReference type="Pfam" id="PF13194"/>
    </source>
</evidence>
<dbReference type="RefSeq" id="WP_188977635.1">
    <property type="nucleotide sequence ID" value="NZ_BMPG01000002.1"/>
</dbReference>
<feature type="domain" description="DUF4010" evidence="8">
    <location>
        <begin position="180"/>
        <end position="381"/>
    </location>
</feature>
<dbReference type="InterPro" id="IPR003416">
    <property type="entry name" value="MgtC/SapB/SrpB/YhiD_fam"/>
</dbReference>
<feature type="transmembrane region" description="Helical" evidence="6">
    <location>
        <begin position="231"/>
        <end position="255"/>
    </location>
</feature>
<feature type="domain" description="MgtC/SapB/SrpB/YhiD N-terminal" evidence="7">
    <location>
        <begin position="17"/>
        <end position="131"/>
    </location>
</feature>
<name>A0A830FLK2_9EURY</name>
<gene>
    <name evidence="9" type="ORF">GCM10009039_15630</name>
</gene>
<evidence type="ECO:0000256" key="4">
    <source>
        <dbReference type="ARBA" id="ARBA00022989"/>
    </source>
</evidence>
<organism evidence="9 10">
    <name type="scientific">Halocalculus aciditolerans</name>
    <dbReference type="NCBI Taxonomy" id="1383812"/>
    <lineage>
        <taxon>Archaea</taxon>
        <taxon>Methanobacteriati</taxon>
        <taxon>Methanobacteriota</taxon>
        <taxon>Stenosarchaea group</taxon>
        <taxon>Halobacteria</taxon>
        <taxon>Halobacteriales</taxon>
        <taxon>Halobacteriaceae</taxon>
        <taxon>Halocalculus</taxon>
    </lineage>
</organism>
<keyword evidence="10" id="KW-1185">Reference proteome</keyword>
<keyword evidence="4 6" id="KW-1133">Transmembrane helix</keyword>
<evidence type="ECO:0000313" key="10">
    <source>
        <dbReference type="Proteomes" id="UP000607197"/>
    </source>
</evidence>
<dbReference type="GO" id="GO:0005886">
    <property type="term" value="C:plasma membrane"/>
    <property type="evidence" value="ECO:0007669"/>
    <property type="project" value="UniProtKB-SubCell"/>
</dbReference>
<feature type="transmembrane region" description="Helical" evidence="6">
    <location>
        <begin position="93"/>
        <end position="126"/>
    </location>
</feature>
<comment type="subcellular location">
    <subcellularLocation>
        <location evidence="1">Cell membrane</location>
        <topology evidence="1">Multi-pass membrane protein</topology>
    </subcellularLocation>
</comment>
<reference evidence="9" key="1">
    <citation type="journal article" date="2014" name="Int. J. Syst. Evol. Microbiol.">
        <title>Complete genome sequence of Corynebacterium casei LMG S-19264T (=DSM 44701T), isolated from a smear-ripened cheese.</title>
        <authorList>
            <consortium name="US DOE Joint Genome Institute (JGI-PGF)"/>
            <person name="Walter F."/>
            <person name="Albersmeier A."/>
            <person name="Kalinowski J."/>
            <person name="Ruckert C."/>
        </authorList>
    </citation>
    <scope>NUCLEOTIDE SEQUENCE</scope>
    <source>
        <strain evidence="9">JCM 19596</strain>
    </source>
</reference>
<dbReference type="PANTHER" id="PTHR39084">
    <property type="entry name" value="MEMBRANE PROTEIN-RELATED"/>
    <property type="match status" value="1"/>
</dbReference>
<evidence type="ECO:0000256" key="1">
    <source>
        <dbReference type="ARBA" id="ARBA00004651"/>
    </source>
</evidence>
<feature type="transmembrane region" description="Helical" evidence="6">
    <location>
        <begin position="173"/>
        <end position="191"/>
    </location>
</feature>
<dbReference type="InterPro" id="IPR049177">
    <property type="entry name" value="MgtC_SapB_SrpB_YhiD_N"/>
</dbReference>
<keyword evidence="5 6" id="KW-0472">Membrane</keyword>
<dbReference type="Pfam" id="PF13194">
    <property type="entry name" value="DUF4010"/>
    <property type="match status" value="1"/>
</dbReference>
<keyword evidence="3 6" id="KW-0812">Transmembrane</keyword>
<dbReference type="OrthoDB" id="187863at2157"/>
<dbReference type="Proteomes" id="UP000607197">
    <property type="component" value="Unassembled WGS sequence"/>
</dbReference>
<dbReference type="EMBL" id="BMPG01000002">
    <property type="protein sequence ID" value="GGL58266.1"/>
    <property type="molecule type" value="Genomic_DNA"/>
</dbReference>
<feature type="transmembrane region" description="Helical" evidence="6">
    <location>
        <begin position="198"/>
        <end position="219"/>
    </location>
</feature>
<reference evidence="9" key="2">
    <citation type="submission" date="2020-09" db="EMBL/GenBank/DDBJ databases">
        <authorList>
            <person name="Sun Q."/>
            <person name="Ohkuma M."/>
        </authorList>
    </citation>
    <scope>NUCLEOTIDE SEQUENCE</scope>
    <source>
        <strain evidence="9">JCM 19596</strain>
    </source>
</reference>
<keyword evidence="2" id="KW-1003">Cell membrane</keyword>
<evidence type="ECO:0008006" key="11">
    <source>
        <dbReference type="Google" id="ProtNLM"/>
    </source>
</evidence>
<evidence type="ECO:0000313" key="9">
    <source>
        <dbReference type="EMBL" id="GGL58266.1"/>
    </source>
</evidence>
<accession>A0A830FLK2</accession>
<feature type="transmembrane region" description="Helical" evidence="6">
    <location>
        <begin position="14"/>
        <end position="33"/>
    </location>
</feature>
<sequence>MLGDVPLSGSVDQVTVLAVAAGLGLFVGLEREWAGKTAGARTFPIVGLLGALAVTVHTDVLLPLTAALVLLQAVGLTVRSYLDDETLGATTSASIVVVYVAGVLIGTGHAFHAVAAVVVTTLLLTLKRELDGFVDRLDNDEIKSTAQLALLGLVVYPVLPDTTVVYGVDPREAWLFVLAVGAIGYVNYILLATYDGRGVAVSGFVGGLVSSTAVVGSVAPRVGAGRYGVRAATGVVLIANAAMVARNLVIAASLAPSLAVRLGAPLVAMTAAALAIAWFLTDWDAGFDVSFETPFDPRNVAKFGGLFVLVLGVSGFVRETFGAAGFVATSILSGTVSSASATTAAVTLFEGGSIDATTAVVAVVGAMAASVAVKVGMAASIDRDLVLPVAAASLALVLAGGVGAVVGTVL</sequence>
<evidence type="ECO:0000256" key="3">
    <source>
        <dbReference type="ARBA" id="ARBA00022692"/>
    </source>
</evidence>
<feature type="transmembrane region" description="Helical" evidence="6">
    <location>
        <begin position="45"/>
        <end position="73"/>
    </location>
</feature>
<evidence type="ECO:0000259" key="7">
    <source>
        <dbReference type="Pfam" id="PF02308"/>
    </source>
</evidence>
<dbReference type="AlphaFoldDB" id="A0A830FLK2"/>
<feature type="transmembrane region" description="Helical" evidence="6">
    <location>
        <begin position="324"/>
        <end position="348"/>
    </location>
</feature>
<dbReference type="InterPro" id="IPR025105">
    <property type="entry name" value="DUF4010"/>
</dbReference>
<comment type="caution">
    <text evidence="9">The sequence shown here is derived from an EMBL/GenBank/DDBJ whole genome shotgun (WGS) entry which is preliminary data.</text>
</comment>
<evidence type="ECO:0000256" key="2">
    <source>
        <dbReference type="ARBA" id="ARBA00022475"/>
    </source>
</evidence>
<evidence type="ECO:0000256" key="6">
    <source>
        <dbReference type="SAM" id="Phobius"/>
    </source>
</evidence>
<evidence type="ECO:0000256" key="5">
    <source>
        <dbReference type="ARBA" id="ARBA00023136"/>
    </source>
</evidence>
<feature type="transmembrane region" description="Helical" evidence="6">
    <location>
        <begin position="262"/>
        <end position="280"/>
    </location>
</feature>
<proteinExistence type="predicted"/>
<feature type="transmembrane region" description="Helical" evidence="6">
    <location>
        <begin position="354"/>
        <end position="373"/>
    </location>
</feature>
<protein>
    <recommendedName>
        <fullName evidence="11">DUF4010 domain-containing protein</fullName>
    </recommendedName>
</protein>
<dbReference type="PANTHER" id="PTHR39084:SF1">
    <property type="entry name" value="DUF4010 DOMAIN-CONTAINING PROTEIN"/>
    <property type="match status" value="1"/>
</dbReference>
<dbReference type="PRINTS" id="PR01837">
    <property type="entry name" value="MGTCSAPBPROT"/>
</dbReference>